<comment type="subcellular location">
    <subcellularLocation>
        <location evidence="1">Secreted</location>
    </subcellularLocation>
</comment>
<gene>
    <name evidence="4" type="ORF">PACLA_8A000654</name>
</gene>
<dbReference type="OrthoDB" id="823504at2759"/>
<keyword evidence="5" id="KW-1185">Reference proteome</keyword>
<evidence type="ECO:0000256" key="3">
    <source>
        <dbReference type="ARBA" id="ARBA00023180"/>
    </source>
</evidence>
<dbReference type="GO" id="GO:0004601">
    <property type="term" value="F:peroxidase activity"/>
    <property type="evidence" value="ECO:0007669"/>
    <property type="project" value="InterPro"/>
</dbReference>
<dbReference type="InterPro" id="IPR037120">
    <property type="entry name" value="Haem_peroxidase_sf_animal"/>
</dbReference>
<evidence type="ECO:0000313" key="5">
    <source>
        <dbReference type="Proteomes" id="UP001152795"/>
    </source>
</evidence>
<name>A0A7D9IJI7_PARCT</name>
<dbReference type="Proteomes" id="UP001152795">
    <property type="component" value="Unassembled WGS sequence"/>
</dbReference>
<dbReference type="InterPro" id="IPR019791">
    <property type="entry name" value="Haem_peroxidase_animal"/>
</dbReference>
<dbReference type="AlphaFoldDB" id="A0A7D9IJI7"/>
<dbReference type="PROSITE" id="PS50292">
    <property type="entry name" value="PEROXIDASE_3"/>
    <property type="match status" value="1"/>
</dbReference>
<evidence type="ECO:0000256" key="1">
    <source>
        <dbReference type="ARBA" id="ARBA00004613"/>
    </source>
</evidence>
<reference evidence="4" key="1">
    <citation type="submission" date="2020-04" db="EMBL/GenBank/DDBJ databases">
        <authorList>
            <person name="Alioto T."/>
            <person name="Alioto T."/>
            <person name="Gomez Garrido J."/>
        </authorList>
    </citation>
    <scope>NUCLEOTIDE SEQUENCE</scope>
    <source>
        <strain evidence="4">A484AB</strain>
    </source>
</reference>
<dbReference type="PRINTS" id="PR00457">
    <property type="entry name" value="ANPEROXIDASE"/>
</dbReference>
<protein>
    <submittedName>
        <fullName evidence="4">Peroxidasin homolog</fullName>
    </submittedName>
</protein>
<feature type="non-terminal residue" evidence="4">
    <location>
        <position position="523"/>
    </location>
</feature>
<proteinExistence type="predicted"/>
<dbReference type="EMBL" id="CACRXK020005754">
    <property type="protein sequence ID" value="CAB4007294.1"/>
    <property type="molecule type" value="Genomic_DNA"/>
</dbReference>
<dbReference type="PANTHER" id="PTHR11475:SF4">
    <property type="entry name" value="CHORION PEROXIDASE"/>
    <property type="match status" value="1"/>
</dbReference>
<organism evidence="4 5">
    <name type="scientific">Paramuricea clavata</name>
    <name type="common">Red gorgonian</name>
    <name type="synonym">Violescent sea-whip</name>
    <dbReference type="NCBI Taxonomy" id="317549"/>
    <lineage>
        <taxon>Eukaryota</taxon>
        <taxon>Metazoa</taxon>
        <taxon>Cnidaria</taxon>
        <taxon>Anthozoa</taxon>
        <taxon>Octocorallia</taxon>
        <taxon>Malacalcyonacea</taxon>
        <taxon>Plexauridae</taxon>
        <taxon>Paramuricea</taxon>
    </lineage>
</organism>
<accession>A0A7D9IJI7</accession>
<feature type="non-terminal residue" evidence="4">
    <location>
        <position position="1"/>
    </location>
</feature>
<dbReference type="GO" id="GO:0005576">
    <property type="term" value="C:extracellular region"/>
    <property type="evidence" value="ECO:0007669"/>
    <property type="project" value="UniProtKB-SubCell"/>
</dbReference>
<keyword evidence="3" id="KW-0325">Glycoprotein</keyword>
<dbReference type="InterPro" id="IPR010255">
    <property type="entry name" value="Haem_peroxidase_sf"/>
</dbReference>
<keyword evidence="2" id="KW-0964">Secreted</keyword>
<dbReference type="PANTHER" id="PTHR11475">
    <property type="entry name" value="OXIDASE/PEROXIDASE"/>
    <property type="match status" value="1"/>
</dbReference>
<evidence type="ECO:0000256" key="2">
    <source>
        <dbReference type="ARBA" id="ARBA00022525"/>
    </source>
</evidence>
<dbReference type="GO" id="GO:0020037">
    <property type="term" value="F:heme binding"/>
    <property type="evidence" value="ECO:0007669"/>
    <property type="project" value="InterPro"/>
</dbReference>
<evidence type="ECO:0000313" key="4">
    <source>
        <dbReference type="EMBL" id="CAB4007294.1"/>
    </source>
</evidence>
<dbReference type="GO" id="GO:0006979">
    <property type="term" value="P:response to oxidative stress"/>
    <property type="evidence" value="ECO:0007669"/>
    <property type="project" value="InterPro"/>
</dbReference>
<dbReference type="Gene3D" id="1.10.640.10">
    <property type="entry name" value="Haem peroxidase domain superfamily, animal type"/>
    <property type="match status" value="1"/>
</dbReference>
<dbReference type="Pfam" id="PF03098">
    <property type="entry name" value="An_peroxidase"/>
    <property type="match status" value="1"/>
</dbReference>
<sequence length="523" mass="58766">ICFDIASSARLLTKGGLIASVPTLAKQLRRDIQTRAEVIFNVTSEYIVIQSINQLNRDGIKHMFMQWGQFLDHDQTLAPESENGDICEDVPCNGSPEDDVEPCFPILPAGGRPCIRLIRSAARCPINGFKLLPREQINVNTAYIDGSMIYGSSESVANAVRDLSSDYGLLQTSGADLLPIDNSQLGEPNSLCENLGSCFLAGDTRVNEQAALAAMHTLWVREHNKIATGLRNQNRHWDGERIYQETRRIVGALVQQITYEEWLPIAIGRDALSPYRGYRRNVNSGISNAYATAAFRLGHSLVRPKFEYLGSNFQPFPFSPIPLNRVFFNNTQSQVNGVDGWIIGMLGNVSQEMDNEMAIGLTDNLFERPNIDRIGLNLAALNMQRGREHGLPFYSAFLAECQRRFPGLYPVDVSDVFESIKSVYNNKPQNTDLFPAGIGELPTNREFGRPRRRFQDDGILPDPILGPTFTCLLIDQFERARDGDRFFYPENSQIPMNLSPWRETVTSCVQRPCRFNGVFCENR</sequence>
<comment type="caution">
    <text evidence="4">The sequence shown here is derived from an EMBL/GenBank/DDBJ whole genome shotgun (WGS) entry which is preliminary data.</text>
</comment>
<dbReference type="SUPFAM" id="SSF48113">
    <property type="entry name" value="Heme-dependent peroxidases"/>
    <property type="match status" value="1"/>
</dbReference>